<dbReference type="Pfam" id="PF02272">
    <property type="entry name" value="DHHA1"/>
    <property type="match status" value="1"/>
</dbReference>
<evidence type="ECO:0000259" key="9">
    <source>
        <dbReference type="Pfam" id="PF17768"/>
    </source>
</evidence>
<feature type="domain" description="DHHA1" evidence="8">
    <location>
        <begin position="360"/>
        <end position="453"/>
    </location>
</feature>
<dbReference type="InterPro" id="IPR003156">
    <property type="entry name" value="DHHA1_dom"/>
</dbReference>
<keyword evidence="5 10" id="KW-0269">Exonuclease</keyword>
<evidence type="ECO:0000256" key="3">
    <source>
        <dbReference type="ARBA" id="ARBA00022722"/>
    </source>
</evidence>
<feature type="coiled-coil region" evidence="6">
    <location>
        <begin position="322"/>
        <end position="349"/>
    </location>
</feature>
<proteinExistence type="inferred from homology"/>
<dbReference type="PANTHER" id="PTHR30255:SF2">
    <property type="entry name" value="SINGLE-STRANDED-DNA-SPECIFIC EXONUCLEASE RECJ"/>
    <property type="match status" value="1"/>
</dbReference>
<protein>
    <recommendedName>
        <fullName evidence="2">Single-stranded-DNA-specific exonuclease RecJ</fullName>
    </recommendedName>
</protein>
<keyword evidence="3" id="KW-0540">Nuclease</keyword>
<comment type="caution">
    <text evidence="10">The sequence shown here is derived from an EMBL/GenBank/DDBJ whole genome shotgun (WGS) entry which is preliminary data.</text>
</comment>
<evidence type="ECO:0000256" key="1">
    <source>
        <dbReference type="ARBA" id="ARBA00005915"/>
    </source>
</evidence>
<evidence type="ECO:0000256" key="4">
    <source>
        <dbReference type="ARBA" id="ARBA00022801"/>
    </source>
</evidence>
<dbReference type="Pfam" id="PF17768">
    <property type="entry name" value="RecJ_OB"/>
    <property type="match status" value="1"/>
</dbReference>
<dbReference type="EMBL" id="JARGEQ010000016">
    <property type="protein sequence ID" value="MDF1585318.1"/>
    <property type="molecule type" value="Genomic_DNA"/>
</dbReference>
<evidence type="ECO:0000259" key="7">
    <source>
        <dbReference type="Pfam" id="PF01368"/>
    </source>
</evidence>
<dbReference type="NCBIfam" id="TIGR00644">
    <property type="entry name" value="recJ"/>
    <property type="match status" value="1"/>
</dbReference>
<reference evidence="10 11" key="1">
    <citation type="submission" date="2023-03" db="EMBL/GenBank/DDBJ databases">
        <title>YIM 152171 draft genome.</title>
        <authorList>
            <person name="Yang Z."/>
        </authorList>
    </citation>
    <scope>NUCLEOTIDE SEQUENCE [LARGE SCALE GENOMIC DNA]</scope>
    <source>
        <strain evidence="10 11">YIM 152171</strain>
    </source>
</reference>
<dbReference type="InterPro" id="IPR051673">
    <property type="entry name" value="SSDNA_exonuclease_RecJ"/>
</dbReference>
<evidence type="ECO:0000313" key="11">
    <source>
        <dbReference type="Proteomes" id="UP001301140"/>
    </source>
</evidence>
<dbReference type="RefSeq" id="WP_327787733.1">
    <property type="nucleotide sequence ID" value="NZ_JARGEQ010000016.1"/>
</dbReference>
<keyword evidence="11" id="KW-1185">Reference proteome</keyword>
<dbReference type="Gene3D" id="3.90.1640.30">
    <property type="match status" value="1"/>
</dbReference>
<evidence type="ECO:0000256" key="6">
    <source>
        <dbReference type="SAM" id="Coils"/>
    </source>
</evidence>
<dbReference type="Proteomes" id="UP001301140">
    <property type="component" value="Unassembled WGS sequence"/>
</dbReference>
<dbReference type="AlphaFoldDB" id="A0AAP3UXL8"/>
<dbReference type="Gene3D" id="3.10.310.30">
    <property type="match status" value="1"/>
</dbReference>
<evidence type="ECO:0000313" key="10">
    <source>
        <dbReference type="EMBL" id="MDF1585318.1"/>
    </source>
</evidence>
<dbReference type="GO" id="GO:0006310">
    <property type="term" value="P:DNA recombination"/>
    <property type="evidence" value="ECO:0007669"/>
    <property type="project" value="InterPro"/>
</dbReference>
<comment type="similarity">
    <text evidence="1">Belongs to the RecJ family.</text>
</comment>
<keyword evidence="6" id="KW-0175">Coiled coil</keyword>
<accession>A0AAP3UXL8</accession>
<dbReference type="Pfam" id="PF01368">
    <property type="entry name" value="DHH"/>
    <property type="match status" value="1"/>
</dbReference>
<gene>
    <name evidence="10" type="primary">recJ</name>
    <name evidence="10" type="ORF">PZ740_02840</name>
</gene>
<dbReference type="GO" id="GO:0003676">
    <property type="term" value="F:nucleic acid binding"/>
    <property type="evidence" value="ECO:0007669"/>
    <property type="project" value="InterPro"/>
</dbReference>
<dbReference type="PANTHER" id="PTHR30255">
    <property type="entry name" value="SINGLE-STRANDED-DNA-SPECIFIC EXONUCLEASE RECJ"/>
    <property type="match status" value="1"/>
</dbReference>
<name>A0AAP3UXL8_9PROT</name>
<keyword evidence="4" id="KW-0378">Hydrolase</keyword>
<dbReference type="InterPro" id="IPR041122">
    <property type="entry name" value="RecJ_OB"/>
</dbReference>
<organism evidence="10 11">
    <name type="scientific">Marinimicrococcus flavescens</name>
    <dbReference type="NCBI Taxonomy" id="3031815"/>
    <lineage>
        <taxon>Bacteria</taxon>
        <taxon>Pseudomonadati</taxon>
        <taxon>Pseudomonadota</taxon>
        <taxon>Alphaproteobacteria</taxon>
        <taxon>Geminicoccales</taxon>
        <taxon>Geminicoccaceae</taxon>
        <taxon>Marinimicrococcus</taxon>
    </lineage>
</organism>
<dbReference type="InterPro" id="IPR038763">
    <property type="entry name" value="DHH_sf"/>
</dbReference>
<feature type="domain" description="RecJ OB" evidence="9">
    <location>
        <begin position="470"/>
        <end position="578"/>
    </location>
</feature>
<dbReference type="SUPFAM" id="SSF64182">
    <property type="entry name" value="DHH phosphoesterases"/>
    <property type="match status" value="1"/>
</dbReference>
<dbReference type="InterPro" id="IPR004610">
    <property type="entry name" value="RecJ"/>
</dbReference>
<dbReference type="GO" id="GO:0008409">
    <property type="term" value="F:5'-3' exonuclease activity"/>
    <property type="evidence" value="ECO:0007669"/>
    <property type="project" value="InterPro"/>
</dbReference>
<dbReference type="InterPro" id="IPR001667">
    <property type="entry name" value="DDH_dom"/>
</dbReference>
<evidence type="ECO:0000256" key="2">
    <source>
        <dbReference type="ARBA" id="ARBA00019841"/>
    </source>
</evidence>
<feature type="domain" description="DDH" evidence="7">
    <location>
        <begin position="87"/>
        <end position="241"/>
    </location>
</feature>
<dbReference type="GO" id="GO:0006281">
    <property type="term" value="P:DNA repair"/>
    <property type="evidence" value="ECO:0007669"/>
    <property type="project" value="InterPro"/>
</dbReference>
<evidence type="ECO:0000259" key="8">
    <source>
        <dbReference type="Pfam" id="PF02272"/>
    </source>
</evidence>
<evidence type="ECO:0000256" key="5">
    <source>
        <dbReference type="ARBA" id="ARBA00022839"/>
    </source>
</evidence>
<sequence length="582" mass="61542">MRIEGTATGRPWLLREVDERVALAICQRHGLPDIVGRVLAGRGLEPAAVEAFLEPRLKGWLPDPSHLLDLDEVAHRLALAVIDREPIGIIGDYDVDGATSTALAVRYFRALGVEPEVEIPDRLKDGYGANKGAFDRLAEAGCRLVLTLDNGTTAFEPIAHAAAQGQEVVVIDHHAAEERLPEAFGVVNPNRLDQTSPLGGLAAVGVTFVVLIAVSRELRRLAPGTAVPDLLTMLDLVALGTVCDVVPLVGLNRAFVHQGLKVAGRGTNPGLAALAEAAGVRGAISEAWQFGFALGPRINAAGRLGHSPLGWRLLATADQDEAVRIAAHLDHLNQERQAMERRLLEAADEEARRQLDAGRPVLVAAGDGWHPGVIGIVASRLMERYHRPVFVIGMENGTGKGSARSVPGFDVGAAVIAARQEGLLVHAGGHAMAAGLTVEQARLEAFADFLAERATGIDGRSAIPERPLHLDGTLSVAGLGTALATDLARIAPFGAGNEEPRFCIEDARIVQWRDLSGGHVSCTLAGLATGRARAIAFRCADGPLGALLRQGGTPVRLAGRIKLDRYNGETRTSFQIEDAAPA</sequence>